<dbReference type="EMBL" id="MN740782">
    <property type="protein sequence ID" value="QHU11388.1"/>
    <property type="molecule type" value="Genomic_DNA"/>
</dbReference>
<evidence type="ECO:0000313" key="1">
    <source>
        <dbReference type="EMBL" id="QHU11388.1"/>
    </source>
</evidence>
<organism evidence="1">
    <name type="scientific">viral metagenome</name>
    <dbReference type="NCBI Taxonomy" id="1070528"/>
    <lineage>
        <taxon>unclassified sequences</taxon>
        <taxon>metagenomes</taxon>
        <taxon>organismal metagenomes</taxon>
    </lineage>
</organism>
<protein>
    <submittedName>
        <fullName evidence="1">Uncharacterized protein</fullName>
    </submittedName>
</protein>
<sequence>MTECILCNAPLEATDRRLEYPCGCHAVHSTCGIRRLQADYNTYNDHAFACQTCQRVLITGELPQVDEEPTAPVRSPAFQSDYKQLKKKRVRWNRVNKAFQRRVHQTYLQFLEEMRLNLESIHARKEMLIRTLKASEEYLEARRETTGLTRLENLFRTRYNLGWGELDEYKFLVGRQLRLRTPLRFLHNRFRLRL</sequence>
<proteinExistence type="predicted"/>
<name>A0A6C0K571_9ZZZZ</name>
<accession>A0A6C0K571</accession>
<reference evidence="1" key="1">
    <citation type="journal article" date="2020" name="Nature">
        <title>Giant virus diversity and host interactions through global metagenomics.</title>
        <authorList>
            <person name="Schulz F."/>
            <person name="Roux S."/>
            <person name="Paez-Espino D."/>
            <person name="Jungbluth S."/>
            <person name="Walsh D.A."/>
            <person name="Denef V.J."/>
            <person name="McMahon K.D."/>
            <person name="Konstantinidis K.T."/>
            <person name="Eloe-Fadrosh E.A."/>
            <person name="Kyrpides N.C."/>
            <person name="Woyke T."/>
        </authorList>
    </citation>
    <scope>NUCLEOTIDE SEQUENCE</scope>
    <source>
        <strain evidence="1">GVMAG-S-1101165-84</strain>
    </source>
</reference>
<dbReference type="AlphaFoldDB" id="A0A6C0K571"/>